<sequence length="497" mass="57437">MSFTILLGMDDETADIFRPGLIKYSSSLEVIEKNVSIFHNAKQAIKLINPLPDIFLVSANHIRFDSNKYQEELLKGLLDIKMDEITSEVRLAVQIDAEPKDPFLRSLALIQIQDIFCGTDQNPAGFNMAKLAKQLSVKANIRNIQSFLTFGGLKIGSQLPQDDILMGRIKQLEKIVKILTKEKNFLQSKLDINSIPQKNYDEILAKLREIKNCKITDQAIKDLFEKLIKISQNKQDDLDHIFALNTKLNNSIIDLNSEIEQLETNMQEKQGQEKNILNNQRISKTMVIPQRKKIKKSKWFLLIPAVLILTPGPVLLNKIYSDLNQRQQKSEKPIFSRLISLGNYEKAAQYYPQKIIKIEDLMLKDKRIQDKYKMIQKILKYSKNDVIRLDYEYFQGNYRGAVHIYEKSSIPQLTKLTNTRRIMVAYSLMKTGSIKEAKDIAEPLNNHQLNKRIIAYSKFLNANKILNNKIRNGDLTQKEKTKAKQQIKKNQKAMEKI</sequence>
<feature type="coiled-coil region" evidence="1">
    <location>
        <begin position="245"/>
        <end position="279"/>
    </location>
</feature>
<accession>A0A0F4L767</accession>
<proteinExistence type="predicted"/>
<evidence type="ECO:0000256" key="2">
    <source>
        <dbReference type="SAM" id="MobiDB-lite"/>
    </source>
</evidence>
<dbReference type="Proteomes" id="UP000033531">
    <property type="component" value="Unassembled WGS sequence"/>
</dbReference>
<dbReference type="HOGENOM" id="CLU_524561_0_0_9"/>
<evidence type="ECO:0000313" key="4">
    <source>
        <dbReference type="Proteomes" id="UP000033531"/>
    </source>
</evidence>
<dbReference type="AlphaFoldDB" id="A0A0F4L767"/>
<dbReference type="EMBL" id="JXLI01000019">
    <property type="protein sequence ID" value="KJY54702.1"/>
    <property type="molecule type" value="Genomic_DNA"/>
</dbReference>
<comment type="caution">
    <text evidence="3">The sequence shown here is derived from an EMBL/GenBank/DDBJ whole genome shotgun (WGS) entry which is preliminary data.</text>
</comment>
<feature type="region of interest" description="Disordered" evidence="2">
    <location>
        <begin position="477"/>
        <end position="497"/>
    </location>
</feature>
<protein>
    <submittedName>
        <fullName evidence="3">Uncharacterized protein</fullName>
    </submittedName>
</protein>
<evidence type="ECO:0000313" key="3">
    <source>
        <dbReference type="EMBL" id="KJY54702.1"/>
    </source>
</evidence>
<organism evidence="3 4">
    <name type="scientific">Lactobacillus melliventris</name>
    <dbReference type="NCBI Taxonomy" id="1218507"/>
    <lineage>
        <taxon>Bacteria</taxon>
        <taxon>Bacillati</taxon>
        <taxon>Bacillota</taxon>
        <taxon>Bacilli</taxon>
        <taxon>Lactobacillales</taxon>
        <taxon>Lactobacillaceae</taxon>
        <taxon>Lactobacillus</taxon>
    </lineage>
</organism>
<gene>
    <name evidence="3" type="ORF">JF74_18770</name>
</gene>
<reference evidence="3 4" key="1">
    <citation type="submission" date="2015-01" db="EMBL/GenBank/DDBJ databases">
        <title>Comparative genomics of the lactic acid bacteria isolated from the honey bee gut.</title>
        <authorList>
            <person name="Ellegaard K.M."/>
            <person name="Tamarit D."/>
            <person name="Javelind E."/>
            <person name="Olofsson T."/>
            <person name="Andersson S.G."/>
            <person name="Vasquez A."/>
        </authorList>
    </citation>
    <scope>NUCLEOTIDE SEQUENCE [LARGE SCALE GENOMIC DNA]</scope>
    <source>
        <strain evidence="3 4">Hma8</strain>
        <plasmid evidence="3">pHma8p1</plasmid>
    </source>
</reference>
<geneLocation type="plasmid" evidence="3">
    <name>pHma8p1</name>
</geneLocation>
<dbReference type="PATRIC" id="fig|1218507.3.peg.22"/>
<name>A0A0F4L767_9LACO</name>
<dbReference type="OrthoDB" id="2314514at2"/>
<keyword evidence="3" id="KW-0614">Plasmid</keyword>
<dbReference type="RefSeq" id="WP_046325803.1">
    <property type="nucleotide sequence ID" value="NZ_JBHTMT010000007.1"/>
</dbReference>
<keyword evidence="1" id="KW-0175">Coiled coil</keyword>
<evidence type="ECO:0000256" key="1">
    <source>
        <dbReference type="SAM" id="Coils"/>
    </source>
</evidence>